<comment type="caution">
    <text evidence="1">The sequence shown here is derived from an EMBL/GenBank/DDBJ whole genome shotgun (WGS) entry which is preliminary data.</text>
</comment>
<accession>A0A2T0RSD8</accession>
<reference evidence="1 2" key="1">
    <citation type="submission" date="2018-03" db="EMBL/GenBank/DDBJ databases">
        <title>Genomic Encyclopedia of Archaeal and Bacterial Type Strains, Phase II (KMG-II): from individual species to whole genera.</title>
        <authorList>
            <person name="Goeker M."/>
        </authorList>
    </citation>
    <scope>NUCLEOTIDE SEQUENCE [LARGE SCALE GENOMIC DNA]</scope>
    <source>
        <strain evidence="1 2">DSM 45348</strain>
    </source>
</reference>
<proteinExistence type="predicted"/>
<dbReference type="AlphaFoldDB" id="A0A2T0RSD8"/>
<dbReference type="EMBL" id="PVZG01000014">
    <property type="protein sequence ID" value="PRY24052.1"/>
    <property type="molecule type" value="Genomic_DNA"/>
</dbReference>
<evidence type="ECO:0000313" key="1">
    <source>
        <dbReference type="EMBL" id="PRY24052.1"/>
    </source>
</evidence>
<keyword evidence="2" id="KW-1185">Reference proteome</keyword>
<protein>
    <submittedName>
        <fullName evidence="1">Uncharacterized protein</fullName>
    </submittedName>
</protein>
<organism evidence="1 2">
    <name type="scientific">Pseudosporangium ferrugineum</name>
    <dbReference type="NCBI Taxonomy" id="439699"/>
    <lineage>
        <taxon>Bacteria</taxon>
        <taxon>Bacillati</taxon>
        <taxon>Actinomycetota</taxon>
        <taxon>Actinomycetes</taxon>
        <taxon>Micromonosporales</taxon>
        <taxon>Micromonosporaceae</taxon>
        <taxon>Pseudosporangium</taxon>
    </lineage>
</organism>
<dbReference type="Proteomes" id="UP000239209">
    <property type="component" value="Unassembled WGS sequence"/>
</dbReference>
<gene>
    <name evidence="1" type="ORF">CLV70_114185</name>
</gene>
<dbReference type="RefSeq" id="WP_106129444.1">
    <property type="nucleotide sequence ID" value="NZ_PVZG01000014.1"/>
</dbReference>
<name>A0A2T0RSD8_9ACTN</name>
<evidence type="ECO:0000313" key="2">
    <source>
        <dbReference type="Proteomes" id="UP000239209"/>
    </source>
</evidence>
<sequence>MIRYRVIAPMISPAAFTETMKHQQVRAAYFGDEVSGDQADLDRLLAEGYLEVVEDGEQVPA</sequence>